<dbReference type="HOGENOM" id="CLU_096068_0_0_0"/>
<dbReference type="Proteomes" id="UP000002366">
    <property type="component" value="Chromosome"/>
</dbReference>
<dbReference type="NCBIfam" id="TIGR02807">
    <property type="entry name" value="cas6_cmx6"/>
    <property type="match status" value="1"/>
</dbReference>
<evidence type="ECO:0000313" key="1">
    <source>
        <dbReference type="EMBL" id="ADE56276.1"/>
    </source>
</evidence>
<dbReference type="RefSeq" id="WP_013047542.1">
    <property type="nucleotide sequence ID" value="NC_014011.1"/>
</dbReference>
<dbReference type="KEGG" id="aco:Amico_0128"/>
<name>D5ECJ4_AMICL</name>
<dbReference type="AlphaFoldDB" id="D5ECJ4"/>
<accession>D5ECJ4</accession>
<dbReference type="eggNOG" id="ENOG502Z8Q5">
    <property type="taxonomic scope" value="Bacteria"/>
</dbReference>
<evidence type="ECO:0000313" key="2">
    <source>
        <dbReference type="Proteomes" id="UP000002366"/>
    </source>
</evidence>
<reference evidence="1 2" key="1">
    <citation type="journal article" date="2010" name="Stand. Genomic Sci.">
        <title>Complete genome sequence of Aminobacterium colombiense type strain (ALA-1).</title>
        <authorList>
            <person name="Chertkov O."/>
            <person name="Sikorski J."/>
            <person name="Brambilla E."/>
            <person name="Lapidus A."/>
            <person name="Copeland A."/>
            <person name="Glavina Del Rio T."/>
            <person name="Nolan M."/>
            <person name="Lucas S."/>
            <person name="Tice H."/>
            <person name="Cheng J.F."/>
            <person name="Han C."/>
            <person name="Detter J.C."/>
            <person name="Bruce D."/>
            <person name="Tapia R."/>
            <person name="Goodwin L."/>
            <person name="Pitluck S."/>
            <person name="Liolios K."/>
            <person name="Ivanova N."/>
            <person name="Mavromatis K."/>
            <person name="Ovchinnikova G."/>
            <person name="Pati A."/>
            <person name="Chen A."/>
            <person name="Palaniappan K."/>
            <person name="Land M."/>
            <person name="Hauser L."/>
            <person name="Chang Y.J."/>
            <person name="Jeffries C.D."/>
            <person name="Spring S."/>
            <person name="Rohde M."/>
            <person name="Goker M."/>
            <person name="Bristow J."/>
            <person name="Eisen J.A."/>
            <person name="Markowitz V."/>
            <person name="Hugenholtz P."/>
            <person name="Kyrpides N.C."/>
            <person name="Klenk H.P."/>
        </authorList>
    </citation>
    <scope>NUCLEOTIDE SEQUENCE [LARGE SCALE GENOMIC DNA]</scope>
    <source>
        <strain evidence="2">DSM 12261 / ALA-1</strain>
    </source>
</reference>
<protein>
    <submittedName>
        <fullName evidence="1">CRISPR-associated protein, Cas6-related protein</fullName>
    </submittedName>
</protein>
<proteinExistence type="predicted"/>
<dbReference type="InterPro" id="IPR014174">
    <property type="entry name" value="CRISPR-assoc_prot_Cas6/Cmx6"/>
</dbReference>
<dbReference type="STRING" id="572547.Amico_0128"/>
<keyword evidence="2" id="KW-1185">Reference proteome</keyword>
<sequence length="215" mass="24169">MVDLEFQLHGKTIDADHGYQLYSAITDILPSIHHAEHRRNISIHPINGAPCGERKIALNNKSRLTLRIPVDKVPDFLFLCGKFLRIGTHNVTVGIPVSRKLVPYPILGSRLVTIKGFTEPDQFLDAVQRQLDTLNILGTPHLLLRSHLKSIEGKTDNRISSPFIKRTLCIKDKNIVGFPLLVSKLTAEESLRLQRTGLGGRRMMGCGVFIPQRRE</sequence>
<gene>
    <name evidence="1" type="ordered locus">Amico_0128</name>
</gene>
<organism evidence="1 2">
    <name type="scientific">Aminobacterium colombiense (strain DSM 12261 / ALA-1)</name>
    <dbReference type="NCBI Taxonomy" id="572547"/>
    <lineage>
        <taxon>Bacteria</taxon>
        <taxon>Thermotogati</taxon>
        <taxon>Synergistota</taxon>
        <taxon>Synergistia</taxon>
        <taxon>Synergistales</taxon>
        <taxon>Aminobacteriaceae</taxon>
        <taxon>Aminobacterium</taxon>
    </lineage>
</organism>
<dbReference type="EMBL" id="CP001997">
    <property type="protein sequence ID" value="ADE56276.1"/>
    <property type="molecule type" value="Genomic_DNA"/>
</dbReference>
<dbReference type="Pfam" id="PF09559">
    <property type="entry name" value="Cas6"/>
    <property type="match status" value="1"/>
</dbReference>